<evidence type="ECO:0000256" key="1">
    <source>
        <dbReference type="ARBA" id="ARBA00004167"/>
    </source>
</evidence>
<evidence type="ECO:0000256" key="5">
    <source>
        <dbReference type="ARBA" id="ARBA00035114"/>
    </source>
</evidence>
<organism evidence="8">
    <name type="scientific">Oryza sativa subsp. japonica</name>
    <name type="common">Rice</name>
    <dbReference type="NCBI Taxonomy" id="39947"/>
    <lineage>
        <taxon>Eukaryota</taxon>
        <taxon>Viridiplantae</taxon>
        <taxon>Streptophyta</taxon>
        <taxon>Embryophyta</taxon>
        <taxon>Tracheophyta</taxon>
        <taxon>Spermatophyta</taxon>
        <taxon>Magnoliopsida</taxon>
        <taxon>Liliopsida</taxon>
        <taxon>Poales</taxon>
        <taxon>Poaceae</taxon>
        <taxon>BOP clade</taxon>
        <taxon>Oryzoideae</taxon>
        <taxon>Oryzeae</taxon>
        <taxon>Oryzinae</taxon>
        <taxon>Oryza</taxon>
        <taxon>Oryza sativa</taxon>
    </lineage>
</organism>
<evidence type="ECO:0000256" key="6">
    <source>
        <dbReference type="SAM" id="MobiDB-lite"/>
    </source>
</evidence>
<evidence type="ECO:0000256" key="7">
    <source>
        <dbReference type="SAM" id="Phobius"/>
    </source>
</evidence>
<dbReference type="InterPro" id="IPR008511">
    <property type="entry name" value="ROH1-like"/>
</dbReference>
<reference evidence="8" key="1">
    <citation type="journal article" date="2005" name="PLoS Biol.">
        <title>The genomes of Oryza sativa: a history of duplications.</title>
        <authorList>
            <person name="Yu J."/>
            <person name="Wang J."/>
            <person name="Lin W."/>
            <person name="Li S."/>
            <person name="Li H."/>
            <person name="Zhou J."/>
            <person name="Ni P."/>
            <person name="Dong W."/>
            <person name="Hu S."/>
            <person name="Zeng C."/>
            <person name="Zhang J."/>
            <person name="Zhang Y."/>
            <person name="Li R."/>
            <person name="Xu Z."/>
            <person name="Li S."/>
            <person name="Li X."/>
            <person name="Zheng H."/>
            <person name="Cong L."/>
            <person name="Lin L."/>
            <person name="Yin J."/>
            <person name="Geng J."/>
            <person name="Li G."/>
            <person name="Shi J."/>
            <person name="Liu J."/>
            <person name="Lv H."/>
            <person name="Li J."/>
            <person name="Wang J."/>
            <person name="Deng Y."/>
            <person name="Ran L."/>
            <person name="Shi X."/>
            <person name="Wang X."/>
            <person name="Wu Q."/>
            <person name="Li C."/>
            <person name="Ren X."/>
            <person name="Wang J."/>
            <person name="Wang X."/>
            <person name="Li D."/>
            <person name="Liu D."/>
            <person name="Zhang X."/>
            <person name="Ji Z."/>
            <person name="Zhao W."/>
            <person name="Sun Y."/>
            <person name="Zhang Z."/>
            <person name="Bao J."/>
            <person name="Han Y."/>
            <person name="Dong L."/>
            <person name="Ji J."/>
            <person name="Chen P."/>
            <person name="Wu S."/>
            <person name="Liu J."/>
            <person name="Xiao Y."/>
            <person name="Bu D."/>
            <person name="Tan J."/>
            <person name="Yang L."/>
            <person name="Ye C."/>
            <person name="Zhang J."/>
            <person name="Xu J."/>
            <person name="Zhou Y."/>
            <person name="Yu Y."/>
            <person name="Zhang B."/>
            <person name="Zhuang S."/>
            <person name="Wei H."/>
            <person name="Liu B."/>
            <person name="Lei M."/>
            <person name="Yu H."/>
            <person name="Li Y."/>
            <person name="Xu H."/>
            <person name="Wei S."/>
            <person name="He X."/>
            <person name="Fang L."/>
            <person name="Zhang Z."/>
            <person name="Zhang Y."/>
            <person name="Huang X."/>
            <person name="Su Z."/>
            <person name="Tong W."/>
            <person name="Li J."/>
            <person name="Tong Z."/>
            <person name="Li S."/>
            <person name="Ye J."/>
            <person name="Wang L."/>
            <person name="Fang L."/>
            <person name="Lei T."/>
            <person name="Chen C."/>
            <person name="Chen H."/>
            <person name="Xu Z."/>
            <person name="Li H."/>
            <person name="Huang H."/>
            <person name="Zhang F."/>
            <person name="Xu H."/>
            <person name="Li N."/>
            <person name="Zhao C."/>
            <person name="Li S."/>
            <person name="Dong L."/>
            <person name="Huang Y."/>
            <person name="Li L."/>
            <person name="Xi Y."/>
            <person name="Qi Q."/>
            <person name="Li W."/>
            <person name="Zhang B."/>
            <person name="Hu W."/>
            <person name="Zhang Y."/>
            <person name="Tian X."/>
            <person name="Jiao Y."/>
            <person name="Liang X."/>
            <person name="Jin J."/>
            <person name="Gao L."/>
            <person name="Zheng W."/>
            <person name="Hao B."/>
            <person name="Liu S."/>
            <person name="Wang W."/>
            <person name="Yuan L."/>
            <person name="Cao M."/>
            <person name="McDermott J."/>
            <person name="Samudrala R."/>
            <person name="Wang J."/>
            <person name="Wong G.K."/>
            <person name="Yang H."/>
        </authorList>
    </citation>
    <scope>NUCLEOTIDE SEQUENCE [LARGE SCALE GENOMIC DNA]</scope>
</reference>
<dbReference type="Proteomes" id="UP000007752">
    <property type="component" value="Chromosome 4"/>
</dbReference>
<dbReference type="EMBL" id="CM000141">
    <property type="protein sequence ID" value="EEE61953.1"/>
    <property type="molecule type" value="Genomic_DNA"/>
</dbReference>
<feature type="region of interest" description="Disordered" evidence="6">
    <location>
        <begin position="260"/>
        <end position="301"/>
    </location>
</feature>
<feature type="region of interest" description="Disordered" evidence="6">
    <location>
        <begin position="87"/>
        <end position="112"/>
    </location>
</feature>
<accession>B9FDQ2</accession>
<keyword evidence="2 7" id="KW-0812">Transmembrane</keyword>
<evidence type="ECO:0000256" key="2">
    <source>
        <dbReference type="ARBA" id="ARBA00022692"/>
    </source>
</evidence>
<dbReference type="PANTHER" id="PTHR31509">
    <property type="entry name" value="BPS1-LIKE PROTEIN"/>
    <property type="match status" value="1"/>
</dbReference>
<proteinExistence type="inferred from homology"/>
<feature type="transmembrane region" description="Helical" evidence="7">
    <location>
        <begin position="339"/>
        <end position="361"/>
    </location>
</feature>
<sequence length="490" mass="54459">MTNQRRYKVREQSKRILHHKNIETYSTNIIIQPPKCCFNPDKRSWKRGEAIHPSINRLTLAPPPQCRPPIPRRRAAPLTSFGRSFLSHRRDQIPPPPPDHHSHSHTQHPSSSDLEIDAFHRHAADLLHDLLSDSNSDPSAPDLLSLAWTRRLLDSFLICLEEFRAILFALADSQPLSRPPLDRLLLDFLDRAVKALDLCNALRDGLDLIRQWRKHLAIAAAALAPAPAAQRGEAQIRRARKALTDLTILMLDDKDAGGVVGQRNRSFGRAGTTRDSLPHGHGHHRRSSSGGSSGSGSGSHLRSLSWSVSRTWSAARQLQAIGGGLTVPRANDIAATGGLASAVYAMGAVLFVVTWALVAAIPCQDRGLQAHLTAVPRTFPWAGPLITLFDRILDESKKKDRKHSCGLLKEIHQIERCSRQLMEVTDAAEFPLADDKDSEVQEATQELVQVCGSLKDGLDPLERQVREMFHRVVRTRTEILDYLSRPHNAG</sequence>
<keyword evidence="4 7" id="KW-0472">Membrane</keyword>
<keyword evidence="3 7" id="KW-1133">Transmembrane helix</keyword>
<gene>
    <name evidence="8" type="ORF">OsJ_16714</name>
</gene>
<dbReference type="Pfam" id="PF05633">
    <property type="entry name" value="ROH1-like"/>
    <property type="match status" value="1"/>
</dbReference>
<name>B9FDQ2_ORYSJ</name>
<evidence type="ECO:0000256" key="3">
    <source>
        <dbReference type="ARBA" id="ARBA00022989"/>
    </source>
</evidence>
<dbReference type="AlphaFoldDB" id="B9FDQ2"/>
<evidence type="ECO:0000256" key="4">
    <source>
        <dbReference type="ARBA" id="ARBA00023136"/>
    </source>
</evidence>
<comment type="similarity">
    <text evidence="5">Belongs to the ROH1 family.</text>
</comment>
<dbReference type="GO" id="GO:0016020">
    <property type="term" value="C:membrane"/>
    <property type="evidence" value="ECO:0007669"/>
    <property type="project" value="UniProtKB-SubCell"/>
</dbReference>
<comment type="subcellular location">
    <subcellularLocation>
        <location evidence="1">Membrane</location>
        <topology evidence="1">Single-pass membrane protein</topology>
    </subcellularLocation>
</comment>
<evidence type="ECO:0000313" key="8">
    <source>
        <dbReference type="EMBL" id="EEE61953.1"/>
    </source>
</evidence>
<protein>
    <submittedName>
        <fullName evidence="8">Uncharacterized protein</fullName>
    </submittedName>
</protein>
<reference evidence="8" key="2">
    <citation type="submission" date="2008-12" db="EMBL/GenBank/DDBJ databases">
        <title>Improved gene annotation of the rice (Oryza sativa) genomes.</title>
        <authorList>
            <person name="Wang J."/>
            <person name="Li R."/>
            <person name="Fan W."/>
            <person name="Huang Q."/>
            <person name="Zhang J."/>
            <person name="Zhou Y."/>
            <person name="Hu Y."/>
            <person name="Zi S."/>
            <person name="Li J."/>
            <person name="Ni P."/>
            <person name="Zheng H."/>
            <person name="Zhang Y."/>
            <person name="Zhao M."/>
            <person name="Hao Q."/>
            <person name="McDermott J."/>
            <person name="Samudrala R."/>
            <person name="Kristiansen K."/>
            <person name="Wong G.K.-S."/>
        </authorList>
    </citation>
    <scope>NUCLEOTIDE SEQUENCE</scope>
</reference>